<dbReference type="AlphaFoldDB" id="A0A517YCX3"/>
<accession>A0A517YCX3</accession>
<evidence type="ECO:0000259" key="1">
    <source>
        <dbReference type="Pfam" id="PF07993"/>
    </source>
</evidence>
<dbReference type="Pfam" id="PF07993">
    <property type="entry name" value="NAD_binding_4"/>
    <property type="match status" value="1"/>
</dbReference>
<keyword evidence="3" id="KW-1185">Reference proteome</keyword>
<proteinExistence type="predicted"/>
<dbReference type="PANTHER" id="PTHR11011:SF116">
    <property type="entry name" value="FATTY ACYL-COA REDUCTASE CG5065-RELATED"/>
    <property type="match status" value="1"/>
</dbReference>
<dbReference type="GO" id="GO:0080019">
    <property type="term" value="F:alcohol-forming very long-chain fatty acyl-CoA reductase activity"/>
    <property type="evidence" value="ECO:0007669"/>
    <property type="project" value="InterPro"/>
</dbReference>
<dbReference type="Gene3D" id="3.40.50.720">
    <property type="entry name" value="NAD(P)-binding Rossmann-like Domain"/>
    <property type="match status" value="1"/>
</dbReference>
<dbReference type="Proteomes" id="UP000315017">
    <property type="component" value="Chromosome"/>
</dbReference>
<organism evidence="2 3">
    <name type="scientific">Anatilimnocola aggregata</name>
    <dbReference type="NCBI Taxonomy" id="2528021"/>
    <lineage>
        <taxon>Bacteria</taxon>
        <taxon>Pseudomonadati</taxon>
        <taxon>Planctomycetota</taxon>
        <taxon>Planctomycetia</taxon>
        <taxon>Pirellulales</taxon>
        <taxon>Pirellulaceae</taxon>
        <taxon>Anatilimnocola</taxon>
    </lineage>
</organism>
<dbReference type="SUPFAM" id="SSF51735">
    <property type="entry name" value="NAD(P)-binding Rossmann-fold domains"/>
    <property type="match status" value="1"/>
</dbReference>
<feature type="domain" description="Thioester reductase (TE)" evidence="1">
    <location>
        <begin position="6"/>
        <end position="250"/>
    </location>
</feature>
<gene>
    <name evidence="2" type="primary">lgrD</name>
    <name evidence="2" type="ORF">ETAA8_31210</name>
</gene>
<dbReference type="InterPro" id="IPR036291">
    <property type="entry name" value="NAD(P)-bd_dom_sf"/>
</dbReference>
<reference evidence="2 3" key="1">
    <citation type="submission" date="2019-02" db="EMBL/GenBank/DDBJ databases">
        <title>Deep-cultivation of Planctomycetes and their phenomic and genomic characterization uncovers novel biology.</title>
        <authorList>
            <person name="Wiegand S."/>
            <person name="Jogler M."/>
            <person name="Boedeker C."/>
            <person name="Pinto D."/>
            <person name="Vollmers J."/>
            <person name="Rivas-Marin E."/>
            <person name="Kohn T."/>
            <person name="Peeters S.H."/>
            <person name="Heuer A."/>
            <person name="Rast P."/>
            <person name="Oberbeckmann S."/>
            <person name="Bunk B."/>
            <person name="Jeske O."/>
            <person name="Meyerdierks A."/>
            <person name="Storesund J.E."/>
            <person name="Kallscheuer N."/>
            <person name="Luecker S."/>
            <person name="Lage O.M."/>
            <person name="Pohl T."/>
            <person name="Merkel B.J."/>
            <person name="Hornburger P."/>
            <person name="Mueller R.-W."/>
            <person name="Bruemmer F."/>
            <person name="Labrenz M."/>
            <person name="Spormann A.M."/>
            <person name="Op den Camp H."/>
            <person name="Overmann J."/>
            <person name="Amann R."/>
            <person name="Jetten M.S.M."/>
            <person name="Mascher T."/>
            <person name="Medema M.H."/>
            <person name="Devos D.P."/>
            <person name="Kaster A.-K."/>
            <person name="Ovreas L."/>
            <person name="Rohde M."/>
            <person name="Galperin M.Y."/>
            <person name="Jogler C."/>
        </authorList>
    </citation>
    <scope>NUCLEOTIDE SEQUENCE [LARGE SCALE GENOMIC DNA]</scope>
    <source>
        <strain evidence="2 3">ETA_A8</strain>
    </source>
</reference>
<dbReference type="CDD" id="cd05263">
    <property type="entry name" value="MupV_like_SDR_e"/>
    <property type="match status" value="1"/>
</dbReference>
<dbReference type="InterPro" id="IPR026055">
    <property type="entry name" value="FAR"/>
</dbReference>
<name>A0A517YCX3_9BACT</name>
<protein>
    <submittedName>
        <fullName evidence="2">Linear gramicidin synthase subunit D</fullName>
    </submittedName>
</protein>
<dbReference type="PANTHER" id="PTHR11011">
    <property type="entry name" value="MALE STERILITY PROTEIN 2-RELATED"/>
    <property type="match status" value="1"/>
</dbReference>
<dbReference type="RefSeq" id="WP_145089636.1">
    <property type="nucleotide sequence ID" value="NZ_CP036274.1"/>
</dbReference>
<sequence length="483" mass="53607">MAYWLLTGATGLLGQYLLRDLLLRGERVCVLTRSSRHRTPQQRIEALFPRWENELGYRLPRPVILTGELTEPDLGLTVADQQWLKRNVTGVLHSAASLSFTAESNGEPYRTNVEGTRNLLELCHQLALRRFCHISTAYVFGLNCGRFWEDEFDVGQTPANEYERSKIESEKMVRAASFLDSVTVLRPSIIVGDSQSGFTSTYHGFYAPLQLICTLIKQGVNDLSPDILERFQLSGTDRKNFVPVDWVSQAAVRIITNARSTGRTFHLTHPTATTMLTLWEAWATAIMRAADVAASNTRPTSANQSVDSIEQFLKTQLDMYRSYWRDDPDFDSSNTQAFTLGLRCPKLDVAQLVRLCEVAMSTRFGMGALGGLPVPPAANGFLPTEIATSSATDDRALVTVELIGTHGTAWQLPLTNFRTTLNAEPNCQGVTVRLASDTWRGIATGQVTSQQAISAGQVWIESQHQPDSGWSAWLQQLILAHVG</sequence>
<dbReference type="KEGG" id="aagg:ETAA8_31210"/>
<dbReference type="EMBL" id="CP036274">
    <property type="protein sequence ID" value="QDU28029.1"/>
    <property type="molecule type" value="Genomic_DNA"/>
</dbReference>
<dbReference type="OrthoDB" id="9807212at2"/>
<dbReference type="InterPro" id="IPR013120">
    <property type="entry name" value="FAR_NAD-bd"/>
</dbReference>
<evidence type="ECO:0000313" key="2">
    <source>
        <dbReference type="EMBL" id="QDU28029.1"/>
    </source>
</evidence>
<dbReference type="GO" id="GO:0035336">
    <property type="term" value="P:long-chain fatty-acyl-CoA metabolic process"/>
    <property type="evidence" value="ECO:0007669"/>
    <property type="project" value="TreeGrafter"/>
</dbReference>
<evidence type="ECO:0000313" key="3">
    <source>
        <dbReference type="Proteomes" id="UP000315017"/>
    </source>
</evidence>